<comment type="caution">
    <text evidence="2">The sequence shown here is derived from an EMBL/GenBank/DDBJ whole genome shotgun (WGS) entry which is preliminary data.</text>
</comment>
<dbReference type="SUPFAM" id="SSF88723">
    <property type="entry name" value="PIN domain-like"/>
    <property type="match status" value="1"/>
</dbReference>
<dbReference type="Gene3D" id="3.40.50.1010">
    <property type="entry name" value="5'-nuclease"/>
    <property type="match status" value="1"/>
</dbReference>
<organism evidence="2 3">
    <name type="scientific">Candidatus Daviesbacteria bacterium GW2011_GWA2_42_7</name>
    <dbReference type="NCBI Taxonomy" id="1618425"/>
    <lineage>
        <taxon>Bacteria</taxon>
        <taxon>Candidatus Daviesiibacteriota</taxon>
    </lineage>
</organism>
<dbReference type="Proteomes" id="UP000034785">
    <property type="component" value="Unassembled WGS sequence"/>
</dbReference>
<evidence type="ECO:0000259" key="1">
    <source>
        <dbReference type="SMART" id="SM00670"/>
    </source>
</evidence>
<accession>A0A0G1BC16</accession>
<dbReference type="PANTHER" id="PTHR38826">
    <property type="entry name" value="RIBONUCLEASE VAPC13"/>
    <property type="match status" value="1"/>
</dbReference>
<evidence type="ECO:0000313" key="3">
    <source>
        <dbReference type="Proteomes" id="UP000034785"/>
    </source>
</evidence>
<dbReference type="AlphaFoldDB" id="A0A0G1BC16"/>
<dbReference type="InterPro" id="IPR002716">
    <property type="entry name" value="PIN_dom"/>
</dbReference>
<dbReference type="PANTHER" id="PTHR38826:SF5">
    <property type="entry name" value="RIBONUCLEASE VAPC13"/>
    <property type="match status" value="1"/>
</dbReference>
<reference evidence="2 3" key="1">
    <citation type="journal article" date="2015" name="Nature">
        <title>rRNA introns, odd ribosomes, and small enigmatic genomes across a large radiation of phyla.</title>
        <authorList>
            <person name="Brown C.T."/>
            <person name="Hug L.A."/>
            <person name="Thomas B.C."/>
            <person name="Sharon I."/>
            <person name="Castelle C.J."/>
            <person name="Singh A."/>
            <person name="Wilkins M.J."/>
            <person name="Williams K.H."/>
            <person name="Banfield J.F."/>
        </authorList>
    </citation>
    <scope>NUCLEOTIDE SEQUENCE [LARGE SCALE GENOMIC DNA]</scope>
</reference>
<evidence type="ECO:0000313" key="2">
    <source>
        <dbReference type="EMBL" id="KKS70915.1"/>
    </source>
</evidence>
<dbReference type="Pfam" id="PF01850">
    <property type="entry name" value="PIN"/>
    <property type="match status" value="1"/>
</dbReference>
<name>A0A0G1BC16_9BACT</name>
<protein>
    <submittedName>
        <fullName evidence="2">PilT protein domain protein</fullName>
    </submittedName>
</protein>
<sequence>MKKIFIDTNLWVRFFIEDNQEQFYQSKALLTQVEEGDFRAYTSTIVLLELQFVLQKLYHLSFEKTVEIFEIIRKVRNITIIEKTNLDLALQFLKLYKIKFPDCLIASQLPKNTVLVSFDQELSKIKEITVKDPGQILS</sequence>
<gene>
    <name evidence="2" type="ORF">UV41_C0010G0026</name>
</gene>
<proteinExistence type="predicted"/>
<dbReference type="SMART" id="SM00670">
    <property type="entry name" value="PINc"/>
    <property type="match status" value="1"/>
</dbReference>
<dbReference type="InterPro" id="IPR029060">
    <property type="entry name" value="PIN-like_dom_sf"/>
</dbReference>
<feature type="domain" description="PIN" evidence="1">
    <location>
        <begin position="2"/>
        <end position="124"/>
    </location>
</feature>
<dbReference type="InterPro" id="IPR052106">
    <property type="entry name" value="PINc/VapC_TA"/>
</dbReference>
<dbReference type="EMBL" id="LCEJ01000010">
    <property type="protein sequence ID" value="KKS70915.1"/>
    <property type="molecule type" value="Genomic_DNA"/>
</dbReference>